<reference evidence="3" key="1">
    <citation type="submission" date="2015-07" db="EMBL/GenBank/DDBJ databases">
        <title>Draft genome sequence of Acetobacterium bakii DSM 8293, a potential psychrophilic chemical producer through syngas fermentation.</title>
        <authorList>
            <person name="Song Y."/>
            <person name="Hwang S."/>
            <person name="Cho B.-K."/>
        </authorList>
    </citation>
    <scope>NUCLEOTIDE SEQUENCE [LARGE SCALE GENOMIC DNA]</scope>
    <source>
        <strain evidence="3">DSM 8239</strain>
    </source>
</reference>
<dbReference type="PANTHER" id="PTHR36214:SF3">
    <property type="entry name" value="ACETYL-COA DECARBONYLASE_SYNTHASE COMPLEX SUBUNIT GAMMA"/>
    <property type="match status" value="1"/>
</dbReference>
<dbReference type="SUPFAM" id="SSF51717">
    <property type="entry name" value="Dihydropteroate synthetase-like"/>
    <property type="match status" value="1"/>
</dbReference>
<dbReference type="PANTHER" id="PTHR36214">
    <property type="match status" value="1"/>
</dbReference>
<proteinExistence type="predicted"/>
<evidence type="ECO:0000259" key="1">
    <source>
        <dbReference type="Pfam" id="PF03599"/>
    </source>
</evidence>
<dbReference type="Pfam" id="PF03599">
    <property type="entry name" value="CdhD"/>
    <property type="match status" value="1"/>
</dbReference>
<protein>
    <submittedName>
        <fullName evidence="2">Acetyl-CoA synthase subunit delta</fullName>
    </submittedName>
</protein>
<dbReference type="Gene3D" id="3.20.20.20">
    <property type="entry name" value="Dihydropteroate synthase-like"/>
    <property type="match status" value="1"/>
</dbReference>
<dbReference type="InterPro" id="IPR051069">
    <property type="entry name" value="ACDS_complex_subunit"/>
</dbReference>
<dbReference type="NCBIfam" id="NF003376">
    <property type="entry name" value="PRK04452.1-2"/>
    <property type="match status" value="1"/>
</dbReference>
<dbReference type="InterPro" id="IPR016041">
    <property type="entry name" value="Ac-CoA_synth_d_su_TIM-brl"/>
</dbReference>
<keyword evidence="3" id="KW-1185">Reference proteome</keyword>
<gene>
    <name evidence="2" type="ORF">AKG39_07000</name>
</gene>
<feature type="domain" description="CO dehydrogenase/acetyl-CoA synthase delta subunit TIM barrel" evidence="1">
    <location>
        <begin position="18"/>
        <end position="254"/>
    </location>
</feature>
<dbReference type="AlphaFoldDB" id="A0A0L6U3N1"/>
<dbReference type="PATRIC" id="fig|52689.4.peg.508"/>
<name>A0A0L6U3N1_9FIRM</name>
<organism evidence="2 3">
    <name type="scientific">Acetobacterium bakii</name>
    <dbReference type="NCBI Taxonomy" id="52689"/>
    <lineage>
        <taxon>Bacteria</taxon>
        <taxon>Bacillati</taxon>
        <taxon>Bacillota</taxon>
        <taxon>Clostridia</taxon>
        <taxon>Eubacteriales</taxon>
        <taxon>Eubacteriaceae</taxon>
        <taxon>Acetobacterium</taxon>
    </lineage>
</organism>
<dbReference type="EMBL" id="LGYO01000015">
    <property type="protein sequence ID" value="KNZ42375.1"/>
    <property type="molecule type" value="Genomic_DNA"/>
</dbReference>
<dbReference type="NCBIfam" id="NF040759">
    <property type="entry name" value="WLP_AcsD"/>
    <property type="match status" value="1"/>
</dbReference>
<dbReference type="RefSeq" id="WP_050739665.1">
    <property type="nucleotide sequence ID" value="NZ_LGYO01000015.1"/>
</dbReference>
<sequence length="311" mass="32357">MPYKKTELKFNGKINTCEIGAGDAAISIGGENTLLFLGDEGFKPAVGIAITDSPEDWSDCFTDIFGDDLKNPAAWAKAAVEKSGADFLLVKLASADPNGANNSVENCVATVVAVEGAINVPLVVEGCKNAEKDAKLLEEVAKALEGKNVVLFSAVEDNYKTIGAAGGMAYGQKVSAESSVDINLAKQLNILLTQLGVKSKDIIMDVGSAAVGYGFEYVASTMDRIRLAGLGQNDESLQMPIITNISGESWGVKEAVSTLEDAPEWGDQEARGIGMEVATAAACVVGGSNAIIVRHPESAKTIKSLIAGLIG</sequence>
<dbReference type="Proteomes" id="UP000036873">
    <property type="component" value="Unassembled WGS sequence"/>
</dbReference>
<accession>A0A0L6U3N1</accession>
<evidence type="ECO:0000313" key="2">
    <source>
        <dbReference type="EMBL" id="KNZ42375.1"/>
    </source>
</evidence>
<dbReference type="InterPro" id="IPR011005">
    <property type="entry name" value="Dihydropteroate_synth-like_sf"/>
</dbReference>
<dbReference type="OrthoDB" id="148113at2"/>
<comment type="caution">
    <text evidence="2">The sequence shown here is derived from an EMBL/GenBank/DDBJ whole genome shotgun (WGS) entry which is preliminary data.</text>
</comment>
<dbReference type="STRING" id="52689.AKG39_07000"/>
<evidence type="ECO:0000313" key="3">
    <source>
        <dbReference type="Proteomes" id="UP000036873"/>
    </source>
</evidence>